<dbReference type="AlphaFoldDB" id="A0A6B8KII4"/>
<dbReference type="InterPro" id="IPR005135">
    <property type="entry name" value="Endo/exonuclease/phosphatase"/>
</dbReference>
<evidence type="ECO:0000259" key="1">
    <source>
        <dbReference type="Pfam" id="PF03372"/>
    </source>
</evidence>
<evidence type="ECO:0000313" key="2">
    <source>
        <dbReference type="EMBL" id="QGM47482.1"/>
    </source>
</evidence>
<dbReference type="Pfam" id="PF03372">
    <property type="entry name" value="Exo_endo_phos"/>
    <property type="match status" value="1"/>
</dbReference>
<keyword evidence="2" id="KW-0540">Nuclease</keyword>
<accession>A0A6B8KII4</accession>
<proteinExistence type="predicted"/>
<name>A0A6B8KII4_9HYPH</name>
<dbReference type="Proteomes" id="UP000309061">
    <property type="component" value="Chromosome"/>
</dbReference>
<protein>
    <submittedName>
        <fullName evidence="2">Endonuclease/exonuclease/phosphatase family protein</fullName>
    </submittedName>
</protein>
<dbReference type="PANTHER" id="PTHR42834:SF1">
    <property type="entry name" value="ENDONUCLEASE_EXONUCLEASE_PHOSPHATASE FAMILY PROTEIN (AFU_ORTHOLOGUE AFUA_3G09210)"/>
    <property type="match status" value="1"/>
</dbReference>
<dbReference type="PANTHER" id="PTHR42834">
    <property type="entry name" value="ENDONUCLEASE/EXONUCLEASE/PHOSPHATASE FAMILY PROTEIN (AFU_ORTHOLOGUE AFUA_3G09210)"/>
    <property type="match status" value="1"/>
</dbReference>
<evidence type="ECO:0000313" key="3">
    <source>
        <dbReference type="Proteomes" id="UP000309061"/>
    </source>
</evidence>
<feature type="domain" description="Endonuclease/exonuclease/phosphatase" evidence="1">
    <location>
        <begin position="8"/>
        <end position="283"/>
    </location>
</feature>
<sequence>MQAEFRVATFNLENLEWTPTGEEAFARRKAVLDPMLRELDADVLCLQEIGAHRPSAHAPRRFTALDRLLSGGPYENYHRAASTRPGGPFPADVHNLVILSRFPILERRQIHHDIVPRQSWRPPHEGGPEPEPVEIAFDRPLLYACIALPNETRLHVIDLHLRAPRPAPVPGALGARAVAEGQFLAAQKREGQALEARLFAETLFDLEADARIVVCGDFNADEHDAPTRILAGEGKDEAHLFRPMEEFVPQEKRYSVIHAGRPTLIDHVLASRSLARTCAGAFLLNRGLEDEVYAPEPIVGSLHAPLVASFRLEPTEGPWRLELGPNGPAGLARFG</sequence>
<keyword evidence="2" id="KW-0378">Hydrolase</keyword>
<dbReference type="KEGG" id="mhey:H2LOC_018315"/>
<keyword evidence="3" id="KW-1185">Reference proteome</keyword>
<keyword evidence="2" id="KW-0269">Exonuclease</keyword>
<dbReference type="RefSeq" id="WP_136497283.1">
    <property type="nucleotide sequence ID" value="NZ_CP046052.1"/>
</dbReference>
<reference evidence="2 3" key="1">
    <citation type="submission" date="2019-11" db="EMBL/GenBank/DDBJ databases">
        <title>The genome sequence of Methylocystis heyeri.</title>
        <authorList>
            <person name="Oshkin I.Y."/>
            <person name="Miroshnikov K."/>
            <person name="Dedysh S.N."/>
        </authorList>
    </citation>
    <scope>NUCLEOTIDE SEQUENCE [LARGE SCALE GENOMIC DNA]</scope>
    <source>
        <strain evidence="2 3">H2</strain>
    </source>
</reference>
<dbReference type="InterPro" id="IPR036691">
    <property type="entry name" value="Endo/exonu/phosph_ase_sf"/>
</dbReference>
<dbReference type="EMBL" id="CP046052">
    <property type="protein sequence ID" value="QGM47482.1"/>
    <property type="molecule type" value="Genomic_DNA"/>
</dbReference>
<gene>
    <name evidence="2" type="ORF">H2LOC_018315</name>
</gene>
<dbReference type="GO" id="GO:0004527">
    <property type="term" value="F:exonuclease activity"/>
    <property type="evidence" value="ECO:0007669"/>
    <property type="project" value="UniProtKB-KW"/>
</dbReference>
<keyword evidence="2" id="KW-0255">Endonuclease</keyword>
<dbReference type="Gene3D" id="3.60.10.10">
    <property type="entry name" value="Endonuclease/exonuclease/phosphatase"/>
    <property type="match status" value="1"/>
</dbReference>
<dbReference type="SUPFAM" id="SSF56219">
    <property type="entry name" value="DNase I-like"/>
    <property type="match status" value="1"/>
</dbReference>
<dbReference type="GO" id="GO:0004519">
    <property type="term" value="F:endonuclease activity"/>
    <property type="evidence" value="ECO:0007669"/>
    <property type="project" value="UniProtKB-KW"/>
</dbReference>
<organism evidence="2 3">
    <name type="scientific">Methylocystis heyeri</name>
    <dbReference type="NCBI Taxonomy" id="391905"/>
    <lineage>
        <taxon>Bacteria</taxon>
        <taxon>Pseudomonadati</taxon>
        <taxon>Pseudomonadota</taxon>
        <taxon>Alphaproteobacteria</taxon>
        <taxon>Hyphomicrobiales</taxon>
        <taxon>Methylocystaceae</taxon>
        <taxon>Methylocystis</taxon>
    </lineage>
</organism>
<dbReference type="OrthoDB" id="7297112at2"/>